<proteinExistence type="predicted"/>
<dbReference type="AlphaFoldDB" id="A0A8H5F3W6"/>
<name>A0A8H5F3W6_9AGAR</name>
<dbReference type="Proteomes" id="UP000567179">
    <property type="component" value="Unassembled WGS sequence"/>
</dbReference>
<sequence>MDNLAQSNEARLPCILFVETVQRVLCSIKLGSGATSPLIRAPERLVLFNMNQTRLAKCTGLLLGPHYFALKKNTSTGLPSNALFAPLSSPPRPTRSHIRYEPMRHTRAFLVGLELGRRVNISGDDFRSTLGRGVYARADDLTRSEFDVLTPAYSSSTTRIQVPLPRLVPSSLTPLILDRKQAFQPNHLRGSLVYPPHISPQPMHEPTYITLLATLELLVLLARHPTTVVQLVVQRPPRRLGRYIYKDLPLPPLISASLLGPLDAKSGPTRGVALAVSVVHLTITPLSPEFSPGSKLVLNFFKLELHAQPICKGENTNRMWCGWRLSMVVTTKELLAAQSLVR</sequence>
<reference evidence="1 2" key="1">
    <citation type="journal article" date="2020" name="ISME J.">
        <title>Uncovering the hidden diversity of litter-decomposition mechanisms in mushroom-forming fungi.</title>
        <authorList>
            <person name="Floudas D."/>
            <person name="Bentzer J."/>
            <person name="Ahren D."/>
            <person name="Johansson T."/>
            <person name="Persson P."/>
            <person name="Tunlid A."/>
        </authorList>
    </citation>
    <scope>NUCLEOTIDE SEQUENCE [LARGE SCALE GENOMIC DNA]</scope>
    <source>
        <strain evidence="1 2">CBS 101986</strain>
    </source>
</reference>
<keyword evidence="2" id="KW-1185">Reference proteome</keyword>
<gene>
    <name evidence="1" type="ORF">D9619_002254</name>
</gene>
<organism evidence="1 2">
    <name type="scientific">Psilocybe cf. subviscida</name>
    <dbReference type="NCBI Taxonomy" id="2480587"/>
    <lineage>
        <taxon>Eukaryota</taxon>
        <taxon>Fungi</taxon>
        <taxon>Dikarya</taxon>
        <taxon>Basidiomycota</taxon>
        <taxon>Agaricomycotina</taxon>
        <taxon>Agaricomycetes</taxon>
        <taxon>Agaricomycetidae</taxon>
        <taxon>Agaricales</taxon>
        <taxon>Agaricineae</taxon>
        <taxon>Strophariaceae</taxon>
        <taxon>Psilocybe</taxon>
    </lineage>
</organism>
<comment type="caution">
    <text evidence="1">The sequence shown here is derived from an EMBL/GenBank/DDBJ whole genome shotgun (WGS) entry which is preliminary data.</text>
</comment>
<accession>A0A8H5F3W6</accession>
<evidence type="ECO:0000313" key="1">
    <source>
        <dbReference type="EMBL" id="KAF5322754.1"/>
    </source>
</evidence>
<protein>
    <submittedName>
        <fullName evidence="1">Uncharacterized protein</fullName>
    </submittedName>
</protein>
<dbReference type="EMBL" id="JAACJJ010000028">
    <property type="protein sequence ID" value="KAF5322754.1"/>
    <property type="molecule type" value="Genomic_DNA"/>
</dbReference>
<evidence type="ECO:0000313" key="2">
    <source>
        <dbReference type="Proteomes" id="UP000567179"/>
    </source>
</evidence>